<dbReference type="OMA" id="PLIWSSI"/>
<feature type="repeat" description="ANK" evidence="3">
    <location>
        <begin position="1"/>
        <end position="27"/>
    </location>
</feature>
<dbReference type="PROSITE" id="PS50297">
    <property type="entry name" value="ANK_REP_REGION"/>
    <property type="match status" value="2"/>
</dbReference>
<evidence type="ECO:0000256" key="2">
    <source>
        <dbReference type="ARBA" id="ARBA00023043"/>
    </source>
</evidence>
<feature type="repeat" description="ANK" evidence="3">
    <location>
        <begin position="28"/>
        <end position="60"/>
    </location>
</feature>
<dbReference type="SMR" id="A2F2D3"/>
<dbReference type="AlphaFoldDB" id="A2F2D3"/>
<dbReference type="PANTHER" id="PTHR24188:SF29">
    <property type="entry name" value="GH09064P"/>
    <property type="match status" value="1"/>
</dbReference>
<dbReference type="Pfam" id="PF12796">
    <property type="entry name" value="Ank_2"/>
    <property type="match status" value="1"/>
</dbReference>
<dbReference type="RefSeq" id="XP_001330037.1">
    <property type="nucleotide sequence ID" value="XM_001330002.1"/>
</dbReference>
<dbReference type="SMART" id="SM00248">
    <property type="entry name" value="ANK"/>
    <property type="match status" value="2"/>
</dbReference>
<dbReference type="InterPro" id="IPR036770">
    <property type="entry name" value="Ankyrin_rpt-contain_sf"/>
</dbReference>
<dbReference type="VEuPathDB" id="TrichDB:TVAGG3_0232980"/>
<dbReference type="PROSITE" id="PS50088">
    <property type="entry name" value="ANK_REPEAT"/>
    <property type="match status" value="2"/>
</dbReference>
<dbReference type="Proteomes" id="UP000001542">
    <property type="component" value="Unassembled WGS sequence"/>
</dbReference>
<protein>
    <submittedName>
        <fullName evidence="4">Histone-lysine N-methyltransferase, H3 lysine-9 specific, putative</fullName>
    </submittedName>
</protein>
<dbReference type="EMBL" id="DS113584">
    <property type="protein sequence ID" value="EAY00952.1"/>
    <property type="molecule type" value="Genomic_DNA"/>
</dbReference>
<dbReference type="OrthoDB" id="194358at2759"/>
<gene>
    <name evidence="4" type="ORF">TVAG_493250</name>
</gene>
<name>A2F2D3_TRIV3</name>
<sequence length="84" mass="9484">MYASIEGHLEIVQYLISIGADKEAKDNDGYTPLLRSSEKGHLEVVQYLISIGADKEAKDNKGRSLMYFAKDNVKKFLKYVVISE</sequence>
<evidence type="ECO:0000313" key="5">
    <source>
        <dbReference type="Proteomes" id="UP000001542"/>
    </source>
</evidence>
<evidence type="ECO:0000256" key="1">
    <source>
        <dbReference type="ARBA" id="ARBA00022737"/>
    </source>
</evidence>
<dbReference type="PANTHER" id="PTHR24188">
    <property type="entry name" value="ANKYRIN REPEAT PROTEIN"/>
    <property type="match status" value="1"/>
</dbReference>
<accession>A2F2D3</accession>
<evidence type="ECO:0000313" key="4">
    <source>
        <dbReference type="EMBL" id="EAY00952.1"/>
    </source>
</evidence>
<proteinExistence type="predicted"/>
<evidence type="ECO:0000256" key="3">
    <source>
        <dbReference type="PROSITE-ProRule" id="PRU00023"/>
    </source>
</evidence>
<organism evidence="4 5">
    <name type="scientific">Trichomonas vaginalis (strain ATCC PRA-98 / G3)</name>
    <dbReference type="NCBI Taxonomy" id="412133"/>
    <lineage>
        <taxon>Eukaryota</taxon>
        <taxon>Metamonada</taxon>
        <taxon>Parabasalia</taxon>
        <taxon>Trichomonadida</taxon>
        <taxon>Trichomonadidae</taxon>
        <taxon>Trichomonas</taxon>
    </lineage>
</organism>
<dbReference type="InterPro" id="IPR002110">
    <property type="entry name" value="Ankyrin_rpt"/>
</dbReference>
<keyword evidence="1" id="KW-0677">Repeat</keyword>
<dbReference type="Gene3D" id="1.25.40.20">
    <property type="entry name" value="Ankyrin repeat-containing domain"/>
    <property type="match status" value="1"/>
</dbReference>
<reference evidence="4" key="1">
    <citation type="submission" date="2006-10" db="EMBL/GenBank/DDBJ databases">
        <authorList>
            <person name="Amadeo P."/>
            <person name="Zhao Q."/>
            <person name="Wortman J."/>
            <person name="Fraser-Liggett C."/>
            <person name="Carlton J."/>
        </authorList>
    </citation>
    <scope>NUCLEOTIDE SEQUENCE</scope>
    <source>
        <strain evidence="4">G3</strain>
    </source>
</reference>
<keyword evidence="5" id="KW-1185">Reference proteome</keyword>
<dbReference type="InParanoid" id="A2F2D3"/>
<dbReference type="KEGG" id="tva:4758775"/>
<keyword evidence="2 3" id="KW-0040">ANK repeat</keyword>
<dbReference type="SUPFAM" id="SSF48403">
    <property type="entry name" value="Ankyrin repeat"/>
    <property type="match status" value="1"/>
</dbReference>
<dbReference type="VEuPathDB" id="TrichDB:TVAG_493250"/>
<reference evidence="4" key="2">
    <citation type="journal article" date="2007" name="Science">
        <title>Draft genome sequence of the sexually transmitted pathogen Trichomonas vaginalis.</title>
        <authorList>
            <person name="Carlton J.M."/>
            <person name="Hirt R.P."/>
            <person name="Silva J.C."/>
            <person name="Delcher A.L."/>
            <person name="Schatz M."/>
            <person name="Zhao Q."/>
            <person name="Wortman J.R."/>
            <person name="Bidwell S.L."/>
            <person name="Alsmark U.C.M."/>
            <person name="Besteiro S."/>
            <person name="Sicheritz-Ponten T."/>
            <person name="Noel C.J."/>
            <person name="Dacks J.B."/>
            <person name="Foster P.G."/>
            <person name="Simillion C."/>
            <person name="Van de Peer Y."/>
            <person name="Miranda-Saavedra D."/>
            <person name="Barton G.J."/>
            <person name="Westrop G.D."/>
            <person name="Mueller S."/>
            <person name="Dessi D."/>
            <person name="Fiori P.L."/>
            <person name="Ren Q."/>
            <person name="Paulsen I."/>
            <person name="Zhang H."/>
            <person name="Bastida-Corcuera F.D."/>
            <person name="Simoes-Barbosa A."/>
            <person name="Brown M.T."/>
            <person name="Hayes R.D."/>
            <person name="Mukherjee M."/>
            <person name="Okumura C.Y."/>
            <person name="Schneider R."/>
            <person name="Smith A.J."/>
            <person name="Vanacova S."/>
            <person name="Villalvazo M."/>
            <person name="Haas B.J."/>
            <person name="Pertea M."/>
            <person name="Feldblyum T.V."/>
            <person name="Utterback T.R."/>
            <person name="Shu C.L."/>
            <person name="Osoegawa K."/>
            <person name="de Jong P.J."/>
            <person name="Hrdy I."/>
            <person name="Horvathova L."/>
            <person name="Zubacova Z."/>
            <person name="Dolezal P."/>
            <person name="Malik S.B."/>
            <person name="Logsdon J.M. Jr."/>
            <person name="Henze K."/>
            <person name="Gupta A."/>
            <person name="Wang C.C."/>
            <person name="Dunne R.L."/>
            <person name="Upcroft J.A."/>
            <person name="Upcroft P."/>
            <person name="White O."/>
            <person name="Salzberg S.L."/>
            <person name="Tang P."/>
            <person name="Chiu C.-H."/>
            <person name="Lee Y.-S."/>
            <person name="Embley T.M."/>
            <person name="Coombs G.H."/>
            <person name="Mottram J.C."/>
            <person name="Tachezy J."/>
            <person name="Fraser-Liggett C.M."/>
            <person name="Johnson P.J."/>
        </authorList>
    </citation>
    <scope>NUCLEOTIDE SEQUENCE [LARGE SCALE GENOMIC DNA]</scope>
    <source>
        <strain evidence="4">G3</strain>
    </source>
</reference>